<protein>
    <submittedName>
        <fullName evidence="2">Uncharacterized protein</fullName>
    </submittedName>
</protein>
<evidence type="ECO:0000256" key="1">
    <source>
        <dbReference type="SAM" id="MobiDB-lite"/>
    </source>
</evidence>
<proteinExistence type="predicted"/>
<feature type="region of interest" description="Disordered" evidence="1">
    <location>
        <begin position="78"/>
        <end position="102"/>
    </location>
</feature>
<dbReference type="EMBL" id="JACASE010000014">
    <property type="protein sequence ID" value="KAF6410344.1"/>
    <property type="molecule type" value="Genomic_DNA"/>
</dbReference>
<comment type="caution">
    <text evidence="2">The sequence shown here is derived from an EMBL/GenBank/DDBJ whole genome shotgun (WGS) entry which is preliminary data.</text>
</comment>
<keyword evidence="3" id="KW-1185">Reference proteome</keyword>
<organism evidence="2 3">
    <name type="scientific">Rousettus aegyptiacus</name>
    <name type="common">Egyptian fruit bat</name>
    <name type="synonym">Pteropus aegyptiacus</name>
    <dbReference type="NCBI Taxonomy" id="9407"/>
    <lineage>
        <taxon>Eukaryota</taxon>
        <taxon>Metazoa</taxon>
        <taxon>Chordata</taxon>
        <taxon>Craniata</taxon>
        <taxon>Vertebrata</taxon>
        <taxon>Euteleostomi</taxon>
        <taxon>Mammalia</taxon>
        <taxon>Eutheria</taxon>
        <taxon>Laurasiatheria</taxon>
        <taxon>Chiroptera</taxon>
        <taxon>Yinpterochiroptera</taxon>
        <taxon>Pteropodoidea</taxon>
        <taxon>Pteropodidae</taxon>
        <taxon>Rousettinae</taxon>
        <taxon>Rousettus</taxon>
    </lineage>
</organism>
<reference evidence="2 3" key="1">
    <citation type="journal article" date="2020" name="Nature">
        <title>Six reference-quality genomes reveal evolution of bat adaptations.</title>
        <authorList>
            <person name="Jebb D."/>
            <person name="Huang Z."/>
            <person name="Pippel M."/>
            <person name="Hughes G.M."/>
            <person name="Lavrichenko K."/>
            <person name="Devanna P."/>
            <person name="Winkler S."/>
            <person name="Jermiin L.S."/>
            <person name="Skirmuntt E.C."/>
            <person name="Katzourakis A."/>
            <person name="Burkitt-Gray L."/>
            <person name="Ray D.A."/>
            <person name="Sullivan K.A.M."/>
            <person name="Roscito J.G."/>
            <person name="Kirilenko B.M."/>
            <person name="Davalos L.M."/>
            <person name="Corthals A.P."/>
            <person name="Power M.L."/>
            <person name="Jones G."/>
            <person name="Ransome R.D."/>
            <person name="Dechmann D.K.N."/>
            <person name="Locatelli A.G."/>
            <person name="Puechmaille S.J."/>
            <person name="Fedrigo O."/>
            <person name="Jarvis E.D."/>
            <person name="Hiller M."/>
            <person name="Vernes S.C."/>
            <person name="Myers E.W."/>
            <person name="Teeling E.C."/>
        </authorList>
    </citation>
    <scope>NUCLEOTIDE SEQUENCE [LARGE SCALE GENOMIC DNA]</scope>
    <source>
        <strain evidence="2">MRouAeg1</strain>
        <tissue evidence="2">Muscle</tissue>
    </source>
</reference>
<name>A0A7J8CHH8_ROUAE</name>
<gene>
    <name evidence="2" type="ORF">HJG63_008909</name>
</gene>
<dbReference type="Proteomes" id="UP000593571">
    <property type="component" value="Unassembled WGS sequence"/>
</dbReference>
<dbReference type="AlphaFoldDB" id="A0A7J8CHH8"/>
<evidence type="ECO:0000313" key="3">
    <source>
        <dbReference type="Proteomes" id="UP000593571"/>
    </source>
</evidence>
<sequence>MENRTAQVQMREQDDLAWELERRGQCAFLGARGGATGTVAFSPLAPTGSDPHHPRARPGLWPGTAPPAACAALRRVAAPSGAGRPGPSRMVTQKPPPGTRGQAGPPVLLKARWSCPSLQTPQQPSAWGAEGPPSWQVTTGSRLDGCSRAAQQPDREVGQTGWQCLGPTVGTLTTHQGAGGPSKPSCTLAGHTLCCGRGSLVHTQAGDGEPLY</sequence>
<accession>A0A7J8CHH8</accession>
<evidence type="ECO:0000313" key="2">
    <source>
        <dbReference type="EMBL" id="KAF6410344.1"/>
    </source>
</evidence>